<reference evidence="7" key="1">
    <citation type="submission" date="2022-01" db="EMBL/GenBank/DDBJ databases">
        <title>Genome Sequence Resource for Two Populations of Ditylenchus destructor, the Migratory Endoparasitic Phytonematode.</title>
        <authorList>
            <person name="Zhang H."/>
            <person name="Lin R."/>
            <person name="Xie B."/>
        </authorList>
    </citation>
    <scope>NUCLEOTIDE SEQUENCE</scope>
    <source>
        <strain evidence="7">BazhouSP</strain>
    </source>
</reference>
<dbReference type="EMBL" id="JAKKPZ010000125">
    <property type="protein sequence ID" value="KAI1701182.1"/>
    <property type="molecule type" value="Genomic_DNA"/>
</dbReference>
<keyword evidence="6" id="KW-1133">Transmembrane helix</keyword>
<keyword evidence="4 6" id="KW-0472">Membrane</keyword>
<dbReference type="GO" id="GO:0016020">
    <property type="term" value="C:membrane"/>
    <property type="evidence" value="ECO:0007669"/>
    <property type="project" value="UniProtKB-SubCell"/>
</dbReference>
<keyword evidence="8" id="KW-1185">Reference proteome</keyword>
<organism evidence="7 8">
    <name type="scientific">Ditylenchus destructor</name>
    <dbReference type="NCBI Taxonomy" id="166010"/>
    <lineage>
        <taxon>Eukaryota</taxon>
        <taxon>Metazoa</taxon>
        <taxon>Ecdysozoa</taxon>
        <taxon>Nematoda</taxon>
        <taxon>Chromadorea</taxon>
        <taxon>Rhabditida</taxon>
        <taxon>Tylenchina</taxon>
        <taxon>Tylenchomorpha</taxon>
        <taxon>Sphaerularioidea</taxon>
        <taxon>Anguinidae</taxon>
        <taxon>Anguininae</taxon>
        <taxon>Ditylenchus</taxon>
    </lineage>
</organism>
<dbReference type="InterPro" id="IPR003406">
    <property type="entry name" value="Glyco_trans_14"/>
</dbReference>
<dbReference type="AlphaFoldDB" id="A0AAD4MPC0"/>
<name>A0AAD4MPC0_9BILA</name>
<sequence length="467" mass="54145">MENKIIQARFMLATLYFAIFALFHYYCASAEHLETFHHPPITSSLNCTAILEGVNGHTESENHRISYNDEKMLPVDCDSIRKRNYFPSSPASKEEENFPIAYARTIFKDYVYIESELAATYVPQNWYCFAMDAKSDELFHSRIRALASCFPNILVTKKEWVMDSSGHNTTNSFLECMKDLSKPEINWNYVITLQNHDIALKTNEEIVQIFKWFDGANDSEIDEAAEDAYTLDWGFEHLKLLRNAKHIKRGHPRRLQLSKSVVTTSFSRATVEFIVNELDLTITIKQLDSLSYGVDEIAFPTLLTTDAIDIPAGYTHACLDKGITSEHITRFAVWDKEQCDSKYMRHLSCVFGVEDLRVHFVNSPYLFANKVMPEFDIGAISCWHEEIFNRTYLERGKQRLHERIYTQLPLVRYHAEKRKYGFVDISKFDCHKSNAHTIRSSFNFSGSLTVFQLLSTLLFYLMTNTVY</sequence>
<evidence type="ECO:0000256" key="1">
    <source>
        <dbReference type="ARBA" id="ARBA00004606"/>
    </source>
</evidence>
<keyword evidence="2" id="KW-0328">Glycosyltransferase</keyword>
<accession>A0AAD4MPC0</accession>
<protein>
    <submittedName>
        <fullName evidence="7">Core-2/I-Branching enzyme domain-containing protein</fullName>
    </submittedName>
</protein>
<keyword evidence="6" id="KW-0812">Transmembrane</keyword>
<dbReference type="PANTHER" id="PTHR46671">
    <property type="entry name" value="PROTEIN CBG11221"/>
    <property type="match status" value="1"/>
</dbReference>
<evidence type="ECO:0000256" key="2">
    <source>
        <dbReference type="ARBA" id="ARBA00022676"/>
    </source>
</evidence>
<evidence type="ECO:0000256" key="3">
    <source>
        <dbReference type="ARBA" id="ARBA00022679"/>
    </source>
</evidence>
<evidence type="ECO:0000313" key="8">
    <source>
        <dbReference type="Proteomes" id="UP001201812"/>
    </source>
</evidence>
<keyword evidence="5" id="KW-0325">Glycoprotein</keyword>
<comment type="caution">
    <text evidence="7">The sequence shown here is derived from an EMBL/GenBank/DDBJ whole genome shotgun (WGS) entry which is preliminary data.</text>
</comment>
<dbReference type="Proteomes" id="UP001201812">
    <property type="component" value="Unassembled WGS sequence"/>
</dbReference>
<proteinExistence type="predicted"/>
<comment type="subcellular location">
    <subcellularLocation>
        <location evidence="1">Membrane</location>
        <topology evidence="1">Single-pass type II membrane protein</topology>
    </subcellularLocation>
</comment>
<dbReference type="PANTHER" id="PTHR46671:SF7">
    <property type="entry name" value="CORE-2_I-BRANCHING ENZYME"/>
    <property type="match status" value="1"/>
</dbReference>
<keyword evidence="3" id="KW-0808">Transferase</keyword>
<evidence type="ECO:0000313" key="7">
    <source>
        <dbReference type="EMBL" id="KAI1701182.1"/>
    </source>
</evidence>
<evidence type="ECO:0000256" key="4">
    <source>
        <dbReference type="ARBA" id="ARBA00023136"/>
    </source>
</evidence>
<dbReference type="GO" id="GO:0016757">
    <property type="term" value="F:glycosyltransferase activity"/>
    <property type="evidence" value="ECO:0007669"/>
    <property type="project" value="UniProtKB-KW"/>
</dbReference>
<dbReference type="Pfam" id="PF02485">
    <property type="entry name" value="Branch"/>
    <property type="match status" value="1"/>
</dbReference>
<evidence type="ECO:0000256" key="6">
    <source>
        <dbReference type="SAM" id="Phobius"/>
    </source>
</evidence>
<evidence type="ECO:0000256" key="5">
    <source>
        <dbReference type="ARBA" id="ARBA00023180"/>
    </source>
</evidence>
<feature type="transmembrane region" description="Helical" evidence="6">
    <location>
        <begin position="442"/>
        <end position="462"/>
    </location>
</feature>
<gene>
    <name evidence="7" type="ORF">DdX_16269</name>
</gene>